<dbReference type="EMBL" id="VCDP01000017">
    <property type="protein sequence ID" value="MDX7998655.1"/>
    <property type="molecule type" value="Genomic_DNA"/>
</dbReference>
<organism evidence="2 3">
    <name type="scientific">Xenorhabdus littoralis</name>
    <dbReference type="NCBI Taxonomy" id="2582835"/>
    <lineage>
        <taxon>Bacteria</taxon>
        <taxon>Pseudomonadati</taxon>
        <taxon>Pseudomonadota</taxon>
        <taxon>Gammaproteobacteria</taxon>
        <taxon>Enterobacterales</taxon>
        <taxon>Morganellaceae</taxon>
        <taxon>Xenorhabdus</taxon>
    </lineage>
</organism>
<dbReference type="RefSeq" id="WP_319925395.1">
    <property type="nucleotide sequence ID" value="NZ_VCDP01000017.1"/>
</dbReference>
<keyword evidence="3" id="KW-1185">Reference proteome</keyword>
<dbReference type="Gene3D" id="3.90.550.20">
    <property type="match status" value="1"/>
</dbReference>
<accession>A0ABU4SJC3</accession>
<dbReference type="SUPFAM" id="SSF53448">
    <property type="entry name" value="Nucleotide-diphospho-sugar transferases"/>
    <property type="match status" value="1"/>
</dbReference>
<dbReference type="PANTHER" id="PTHR32385:SF15">
    <property type="entry name" value="INOSITOL PHOSPHOCERAMIDE MANNOSYLTRANSFERASE 1"/>
    <property type="match status" value="1"/>
</dbReference>
<reference evidence="3" key="1">
    <citation type="journal article" date="2024" name="Toxins">
        <title>Genome Sequence Analysis of Native Xenorhabdus Strains Isolated from Entomopathogenic Nematodes in Argentina.</title>
        <authorList>
            <person name="Palma L."/>
            <person name="Frizzo L."/>
            <person name="Kaiser S."/>
            <person name="Berry C."/>
            <person name="Caballero P."/>
            <person name="Bode H.B."/>
            <person name="Del Valle E.E."/>
        </authorList>
    </citation>
    <scope>NUCLEOTIDE SEQUENCE [LARGE SCALE GENOMIC DNA]</scope>
    <source>
        <strain evidence="3">Reich</strain>
    </source>
</reference>
<keyword evidence="1" id="KW-0808">Transferase</keyword>
<protein>
    <recommendedName>
        <fullName evidence="4">Subversion of eukaryotic traffic protein A</fullName>
    </recommendedName>
</protein>
<sequence>MNIPKKIHYFWAGNNIPEQLLKNMISVKRKNPNFEVNVWGNDNIKSLINNTLNKIKFKYQGNGFDIGEIFFNFTYKNIEIAFNHLFRQAHFQRLVPDEKTNCLRFFNRNHERENIQQRLYSNYEELAHYLKHVYFININGNCHNYASASDIARLVILYMEGGIYLDADVELNDIKTEKDKLAYLKLKSDIGLGDCNGEGWNIKHSSDTIGNAIVSSLPNSKKVFDILIKMAITIKRHHLYTQINQPPTFDKIRNITGRNRKKQIDNRIDFALKLKERKEINLDEKCNIMNPIWRTGIPRDSEKEKINDFQRGTNRINYTMELTGPSFLTRVLGPENKNHLPKRYKLMSTNKHDNIFQDVDASGTWADIHKKKYSN</sequence>
<comment type="caution">
    <text evidence="2">The sequence shown here is derived from an EMBL/GenBank/DDBJ whole genome shotgun (WGS) entry which is preliminary data.</text>
</comment>
<evidence type="ECO:0000313" key="2">
    <source>
        <dbReference type="EMBL" id="MDX7998655.1"/>
    </source>
</evidence>
<dbReference type="InterPro" id="IPR007577">
    <property type="entry name" value="GlycoTrfase_DXD_sugar-bd_CS"/>
</dbReference>
<gene>
    <name evidence="2" type="ORF">FE394_05485</name>
</gene>
<dbReference type="InterPro" id="IPR029044">
    <property type="entry name" value="Nucleotide-diphossugar_trans"/>
</dbReference>
<dbReference type="InterPro" id="IPR051706">
    <property type="entry name" value="Glycosyltransferase_domain"/>
</dbReference>
<evidence type="ECO:0000256" key="1">
    <source>
        <dbReference type="ARBA" id="ARBA00022679"/>
    </source>
</evidence>
<dbReference type="PANTHER" id="PTHR32385">
    <property type="entry name" value="MANNOSYL PHOSPHORYLINOSITOL CERAMIDE SYNTHASE"/>
    <property type="match status" value="1"/>
</dbReference>
<dbReference type="Pfam" id="PF04488">
    <property type="entry name" value="Gly_transf_sug"/>
    <property type="match status" value="1"/>
</dbReference>
<name>A0ABU4SJC3_9GAMM</name>
<evidence type="ECO:0000313" key="3">
    <source>
        <dbReference type="Proteomes" id="UP001271640"/>
    </source>
</evidence>
<evidence type="ECO:0008006" key="4">
    <source>
        <dbReference type="Google" id="ProtNLM"/>
    </source>
</evidence>
<proteinExistence type="predicted"/>
<dbReference type="Proteomes" id="UP001271640">
    <property type="component" value="Unassembled WGS sequence"/>
</dbReference>